<accession>A0ABR1YGB5</accession>
<keyword evidence="7" id="KW-1185">Reference proteome</keyword>
<dbReference type="PANTHER" id="PTHR13213">
    <property type="entry name" value="MYB-BINDING PROTEIN 1A FAMILY MEMBER"/>
    <property type="match status" value="1"/>
</dbReference>
<dbReference type="SUPFAM" id="SSF48371">
    <property type="entry name" value="ARM repeat"/>
    <property type="match status" value="1"/>
</dbReference>
<reference evidence="6 7" key="1">
    <citation type="submission" date="2024-04" db="EMBL/GenBank/DDBJ databases">
        <title>Phyllosticta paracitricarpa is synonymous to the EU quarantine fungus P. citricarpa based on phylogenomic analyses.</title>
        <authorList>
            <consortium name="Lawrence Berkeley National Laboratory"/>
            <person name="Van Ingen-Buijs V.A."/>
            <person name="Van Westerhoven A.C."/>
            <person name="Haridas S."/>
            <person name="Skiadas P."/>
            <person name="Martin F."/>
            <person name="Groenewald J.Z."/>
            <person name="Crous P.W."/>
            <person name="Seidl M.F."/>
        </authorList>
    </citation>
    <scope>NUCLEOTIDE SEQUENCE [LARGE SCALE GENOMIC DNA]</scope>
    <source>
        <strain evidence="6 7">CBS 123374</strain>
    </source>
</reference>
<keyword evidence="3" id="KW-0539">Nucleus</keyword>
<dbReference type="PANTHER" id="PTHR13213:SF2">
    <property type="entry name" value="MYB-BINDING PROTEIN 1A"/>
    <property type="match status" value="1"/>
</dbReference>
<dbReference type="InterPro" id="IPR016024">
    <property type="entry name" value="ARM-type_fold"/>
</dbReference>
<evidence type="ECO:0000256" key="2">
    <source>
        <dbReference type="ARBA" id="ARBA00006809"/>
    </source>
</evidence>
<dbReference type="EMBL" id="JBBWRZ010000010">
    <property type="protein sequence ID" value="KAK8227583.1"/>
    <property type="molecule type" value="Genomic_DNA"/>
</dbReference>
<keyword evidence="4" id="KW-0175">Coiled coil</keyword>
<proteinExistence type="inferred from homology"/>
<protein>
    <submittedName>
        <fullName evidence="6">DNA polymerase phi-domain-containing protein</fullName>
    </submittedName>
</protein>
<evidence type="ECO:0000256" key="5">
    <source>
        <dbReference type="SAM" id="MobiDB-lite"/>
    </source>
</evidence>
<organism evidence="6 7">
    <name type="scientific">Phyllosticta capitalensis</name>
    <dbReference type="NCBI Taxonomy" id="121624"/>
    <lineage>
        <taxon>Eukaryota</taxon>
        <taxon>Fungi</taxon>
        <taxon>Dikarya</taxon>
        <taxon>Ascomycota</taxon>
        <taxon>Pezizomycotina</taxon>
        <taxon>Dothideomycetes</taxon>
        <taxon>Dothideomycetes incertae sedis</taxon>
        <taxon>Botryosphaeriales</taxon>
        <taxon>Phyllostictaceae</taxon>
        <taxon>Phyllosticta</taxon>
    </lineage>
</organism>
<sequence length="996" mass="111292">MGQKRNLDAAAQDASTGAQKRRRQYTEQDAKLASMLERLADEATETRLAAAKELVLMLSDEPSADVANKALTRLIRGLCSPRKAARSGFFIALSETLRQLYGPSRKEIPDFEPNLHGLIKLVAELTKTEGRASGQEKRDHLLGRVFGYKAIIQSSILVQPTAPKECWANVLEELYIISQQKSWVREECAMIFFEAVKAIAAENGDEKLVQQIVEGLCKHGLAKTPEGVAIWLAVQSAFPKMELPGDVWHKQDPLCTKERQTLANVMKENFAKAEEAENGKKVKSGSSQPTLNFAWEVVMVSFMQRHGAGDSGVSEFSKFWTDIVDNNLFSASASPEQKSKGLQLLSRMLASAPQWALLSLFSPNLMRCIINQRNGADRYLHKPAQAPLDEMRARVKRNPEVAAPIVEGLVTRHGSLNFDKITKTKTVEGVLGFAGGSSLKELVLFFERLIYRPEDDEDQKAVETHRRTVSDMMILLVRSRNLANPIGDDDWLRTLLEVFTKLAYFSPTGSSQTHDMPVPSISDASRQLFQERVTSCLAHLLSSKLDTEMMYPVFVVTAIQKFSASETLSLAFKADKTISKAVKQAHKQLSEVLAKEAKAKEKKKPALRAFKLLYSLTMVQVYNGDADAVMILEELSECYGAAFQKGEKDTNAFQLLTEVILGFAARPSVLFRKLAEEVFTVFASELTPEGLQSMIEILEKKESASGQQDLFDQQGSDVEEDEEDEEDDEVDSDVEVVDAEGSDVEMADDVSGDESENDEDSEAGDEEGDDEELQKFDALLAETLKTSVPNATGEDENDSDDDDADMDDDEMMALEPHLTKIFQERQKVNSKKKENKNAKENMINFKNRVLDLLYIYVKQQHANPLAMDIIMPLLQLMRNTTTKQISEKAFGVLRQYFDSAKKGMPEPPETSVVLAMLKDVHGEAAKAPSKVFAGACSRASLFLAKILVTKKDKNFEKIVDVYADTLKKKDEDPQSKIHPLFFTEWIQWSFAPRKQK</sequence>
<evidence type="ECO:0000313" key="6">
    <source>
        <dbReference type="EMBL" id="KAK8227583.1"/>
    </source>
</evidence>
<comment type="similarity">
    <text evidence="2">Belongs to the MYBBP1A family.</text>
</comment>
<dbReference type="InterPro" id="IPR007015">
    <property type="entry name" value="DNA_pol_V/MYBBP1A"/>
</dbReference>
<evidence type="ECO:0000256" key="1">
    <source>
        <dbReference type="ARBA" id="ARBA00004123"/>
    </source>
</evidence>
<gene>
    <name evidence="6" type="ORF">HDK90DRAFT_536696</name>
</gene>
<name>A0ABR1YGB5_9PEZI</name>
<feature type="compositionally biased region" description="Acidic residues" evidence="5">
    <location>
        <begin position="717"/>
        <end position="771"/>
    </location>
</feature>
<feature type="region of interest" description="Disordered" evidence="5">
    <location>
        <begin position="1"/>
        <end position="26"/>
    </location>
</feature>
<evidence type="ECO:0000256" key="4">
    <source>
        <dbReference type="SAM" id="Coils"/>
    </source>
</evidence>
<feature type="compositionally biased region" description="Acidic residues" evidence="5">
    <location>
        <begin position="793"/>
        <end position="807"/>
    </location>
</feature>
<dbReference type="Pfam" id="PF04931">
    <property type="entry name" value="DNA_pol_phi"/>
    <property type="match status" value="1"/>
</dbReference>
<feature type="compositionally biased region" description="Polar residues" evidence="5">
    <location>
        <begin position="704"/>
        <end position="715"/>
    </location>
</feature>
<feature type="region of interest" description="Disordered" evidence="5">
    <location>
        <begin position="784"/>
        <end position="807"/>
    </location>
</feature>
<evidence type="ECO:0000256" key="3">
    <source>
        <dbReference type="ARBA" id="ARBA00023242"/>
    </source>
</evidence>
<comment type="subcellular location">
    <subcellularLocation>
        <location evidence="1">Nucleus</location>
    </subcellularLocation>
</comment>
<feature type="coiled-coil region" evidence="4">
    <location>
        <begin position="821"/>
        <end position="848"/>
    </location>
</feature>
<evidence type="ECO:0000313" key="7">
    <source>
        <dbReference type="Proteomes" id="UP001492380"/>
    </source>
</evidence>
<comment type="caution">
    <text evidence="6">The sequence shown here is derived from an EMBL/GenBank/DDBJ whole genome shotgun (WGS) entry which is preliminary data.</text>
</comment>
<feature type="region of interest" description="Disordered" evidence="5">
    <location>
        <begin position="702"/>
        <end position="771"/>
    </location>
</feature>
<dbReference type="Proteomes" id="UP001492380">
    <property type="component" value="Unassembled WGS sequence"/>
</dbReference>